<gene>
    <name evidence="3" type="ordered locus">TON_0728</name>
</gene>
<dbReference type="InterPro" id="IPR001387">
    <property type="entry name" value="Cro/C1-type_HTH"/>
</dbReference>
<reference evidence="3 4" key="1">
    <citation type="journal article" date="2008" name="J. Bacteriol.">
        <title>The complete genome sequence of Thermococcus onnurineus NA1 reveals a mixed heterotrophic and carboxydotrophic metabolism.</title>
        <authorList>
            <person name="Lee H.S."/>
            <person name="Kang S.G."/>
            <person name="Bae S.S."/>
            <person name="Lim J.K."/>
            <person name="Cho Y."/>
            <person name="Kim Y.J."/>
            <person name="Jeon J.H."/>
            <person name="Cha S.S."/>
            <person name="Kwon K.K."/>
            <person name="Kim H.T."/>
            <person name="Park C.J."/>
            <person name="Lee H.W."/>
            <person name="Kim S.I."/>
            <person name="Chun J."/>
            <person name="Colwell R.R."/>
            <person name="Kim S.J."/>
            <person name="Lee J.H."/>
        </authorList>
    </citation>
    <scope>NUCLEOTIDE SEQUENCE [LARGE SCALE GENOMIC DNA]</scope>
    <source>
        <strain evidence="3 4">NA1</strain>
    </source>
</reference>
<keyword evidence="1" id="KW-0472">Membrane</keyword>
<keyword evidence="4" id="KW-1185">Reference proteome</keyword>
<evidence type="ECO:0000256" key="1">
    <source>
        <dbReference type="SAM" id="Phobius"/>
    </source>
</evidence>
<keyword evidence="1" id="KW-1133">Transmembrane helix</keyword>
<dbReference type="GeneID" id="7017030"/>
<dbReference type="PATRIC" id="fig|523850.10.peg.731"/>
<feature type="domain" description="HTH cro/C1-type" evidence="2">
    <location>
        <begin position="159"/>
        <end position="174"/>
    </location>
</feature>
<dbReference type="Proteomes" id="UP000002727">
    <property type="component" value="Chromosome"/>
</dbReference>
<dbReference type="eggNOG" id="arCOG04002">
    <property type="taxonomic scope" value="Archaea"/>
</dbReference>
<feature type="transmembrane region" description="Helical" evidence="1">
    <location>
        <begin position="55"/>
        <end position="77"/>
    </location>
</feature>
<dbReference type="OrthoDB" id="102110at2157"/>
<organism evidence="3 4">
    <name type="scientific">Thermococcus onnurineus (strain NA1)</name>
    <dbReference type="NCBI Taxonomy" id="523850"/>
    <lineage>
        <taxon>Archaea</taxon>
        <taxon>Methanobacteriati</taxon>
        <taxon>Methanobacteriota</taxon>
        <taxon>Thermococci</taxon>
        <taxon>Thermococcales</taxon>
        <taxon>Thermococcaceae</taxon>
        <taxon>Thermococcus</taxon>
    </lineage>
</organism>
<dbReference type="InterPro" id="IPR025517">
    <property type="entry name" value="DUF4405"/>
</dbReference>
<sequence length="235" mass="26080">MKWRAAPAWLRGIIDLALTIVFAIIALSGIALYLAPSGRIANTVGWTFLGLDKDTWTNIHTYLGFVMIGLVAVHLIIGFKSMITMLRMGFRKTKWKPVIGFLLVMGLIAGGFQVYSAYFVEEESDSSDTDYEYVYTPTNDTTTTYTYVEITGTMLKSYTLQQLADLYGVSVDDLVKVLKDDYGIEAEPDELLEAIEIKNGLDREVFKEELAAAIEKLLDLNTQTEGNETVEGGGS</sequence>
<dbReference type="Pfam" id="PF14358">
    <property type="entry name" value="DUF4405"/>
    <property type="match status" value="1"/>
</dbReference>
<evidence type="ECO:0000259" key="2">
    <source>
        <dbReference type="PROSITE" id="PS50943"/>
    </source>
</evidence>
<dbReference type="HOGENOM" id="CLU_1302686_0_0_2"/>
<keyword evidence="1" id="KW-0812">Transmembrane</keyword>
<proteinExistence type="predicted"/>
<evidence type="ECO:0000313" key="3">
    <source>
        <dbReference type="EMBL" id="ACJ16216.1"/>
    </source>
</evidence>
<accession>B6YVD8</accession>
<dbReference type="STRING" id="523850.TON_0728"/>
<feature type="transmembrane region" description="Helical" evidence="1">
    <location>
        <begin position="12"/>
        <end position="35"/>
    </location>
</feature>
<dbReference type="RefSeq" id="WP_012571688.1">
    <property type="nucleotide sequence ID" value="NC_011529.1"/>
</dbReference>
<dbReference type="PROSITE" id="PS50943">
    <property type="entry name" value="HTH_CROC1"/>
    <property type="match status" value="1"/>
</dbReference>
<protein>
    <recommendedName>
        <fullName evidence="2">HTH cro/C1-type domain-containing protein</fullName>
    </recommendedName>
</protein>
<feature type="transmembrane region" description="Helical" evidence="1">
    <location>
        <begin position="98"/>
        <end position="120"/>
    </location>
</feature>
<dbReference type="KEGG" id="ton:TON_0728"/>
<name>B6YVD8_THEON</name>
<evidence type="ECO:0000313" key="4">
    <source>
        <dbReference type="Proteomes" id="UP000002727"/>
    </source>
</evidence>
<dbReference type="EMBL" id="CP000855">
    <property type="protein sequence ID" value="ACJ16216.1"/>
    <property type="molecule type" value="Genomic_DNA"/>
</dbReference>
<dbReference type="AlphaFoldDB" id="B6YVD8"/>